<reference evidence="9 10" key="1">
    <citation type="submission" date="2018-03" db="EMBL/GenBank/DDBJ databases">
        <authorList>
            <person name="Keele B.F."/>
        </authorList>
    </citation>
    <scope>NUCLEOTIDE SEQUENCE [LARGE SCALE GENOMIC DNA]</scope>
    <source>
        <strain evidence="9 10">CECT 8811</strain>
    </source>
</reference>
<evidence type="ECO:0000256" key="3">
    <source>
        <dbReference type="ARBA" id="ARBA00022475"/>
    </source>
</evidence>
<evidence type="ECO:0000259" key="8">
    <source>
        <dbReference type="Pfam" id="PF03458"/>
    </source>
</evidence>
<organism evidence="9 10">
    <name type="scientific">Aliiroseovarius pelagivivens</name>
    <dbReference type="NCBI Taxonomy" id="1639690"/>
    <lineage>
        <taxon>Bacteria</taxon>
        <taxon>Pseudomonadati</taxon>
        <taxon>Pseudomonadota</taxon>
        <taxon>Alphaproteobacteria</taxon>
        <taxon>Rhodobacterales</taxon>
        <taxon>Paracoccaceae</taxon>
        <taxon>Aliiroseovarius</taxon>
    </lineage>
</organism>
<keyword evidence="4 7" id="KW-0812">Transmembrane</keyword>
<keyword evidence="5 7" id="KW-1133">Transmembrane helix</keyword>
<dbReference type="AlphaFoldDB" id="A0A2R8ASW5"/>
<evidence type="ECO:0000256" key="4">
    <source>
        <dbReference type="ARBA" id="ARBA00022692"/>
    </source>
</evidence>
<keyword evidence="6 7" id="KW-0472">Membrane</keyword>
<evidence type="ECO:0000313" key="9">
    <source>
        <dbReference type="EMBL" id="SPF79125.1"/>
    </source>
</evidence>
<evidence type="ECO:0000313" key="10">
    <source>
        <dbReference type="Proteomes" id="UP000244911"/>
    </source>
</evidence>
<dbReference type="OrthoDB" id="9791874at2"/>
<feature type="transmembrane region" description="Helical" evidence="7">
    <location>
        <begin position="97"/>
        <end position="118"/>
    </location>
</feature>
<dbReference type="Proteomes" id="UP000244911">
    <property type="component" value="Unassembled WGS sequence"/>
</dbReference>
<feature type="transmembrane region" description="Helical" evidence="7">
    <location>
        <begin position="61"/>
        <end position="85"/>
    </location>
</feature>
<dbReference type="InterPro" id="IPR005115">
    <property type="entry name" value="Gly_transporter"/>
</dbReference>
<dbReference type="RefSeq" id="WP_108858091.1">
    <property type="nucleotide sequence ID" value="NZ_OMOI01000002.1"/>
</dbReference>
<evidence type="ECO:0000256" key="5">
    <source>
        <dbReference type="ARBA" id="ARBA00022989"/>
    </source>
</evidence>
<keyword evidence="3" id="KW-1003">Cell membrane</keyword>
<evidence type="ECO:0000256" key="2">
    <source>
        <dbReference type="ARBA" id="ARBA00008193"/>
    </source>
</evidence>
<name>A0A2R8ASW5_9RHOB</name>
<feature type="domain" description="Glycine transporter" evidence="8">
    <location>
        <begin position="11"/>
        <end position="83"/>
    </location>
</feature>
<evidence type="ECO:0000256" key="7">
    <source>
        <dbReference type="SAM" id="Phobius"/>
    </source>
</evidence>
<keyword evidence="10" id="KW-1185">Reference proteome</keyword>
<gene>
    <name evidence="9" type="ORF">ALP8811_03060</name>
</gene>
<dbReference type="GO" id="GO:0005886">
    <property type="term" value="C:plasma membrane"/>
    <property type="evidence" value="ECO:0007669"/>
    <property type="project" value="UniProtKB-SubCell"/>
</dbReference>
<comment type="subcellular location">
    <subcellularLocation>
        <location evidence="1">Cell membrane</location>
        <topology evidence="1">Multi-pass membrane protein</topology>
    </subcellularLocation>
</comment>
<dbReference type="EMBL" id="OMOI01000002">
    <property type="protein sequence ID" value="SPF79125.1"/>
    <property type="molecule type" value="Genomic_DNA"/>
</dbReference>
<feature type="transmembrane region" description="Helical" evidence="7">
    <location>
        <begin position="124"/>
        <end position="145"/>
    </location>
</feature>
<comment type="similarity">
    <text evidence="2">Belongs to the UPF0126 family.</text>
</comment>
<feature type="transmembrane region" description="Helical" evidence="7">
    <location>
        <begin position="182"/>
        <end position="200"/>
    </location>
</feature>
<proteinExistence type="inferred from homology"/>
<accession>A0A2R8ASW5</accession>
<protein>
    <recommendedName>
        <fullName evidence="8">Glycine transporter domain-containing protein</fullName>
    </recommendedName>
</protein>
<evidence type="ECO:0000256" key="1">
    <source>
        <dbReference type="ARBA" id="ARBA00004651"/>
    </source>
</evidence>
<dbReference type="PANTHER" id="PTHR30506:SF3">
    <property type="entry name" value="UPF0126 INNER MEMBRANE PROTEIN YADS-RELATED"/>
    <property type="match status" value="1"/>
</dbReference>
<evidence type="ECO:0000256" key="6">
    <source>
        <dbReference type="ARBA" id="ARBA00023136"/>
    </source>
</evidence>
<sequence>MESLTILFVPLSLIATAVMAASAAIQARRFNLDLFGATVLGVVTAVGGGTLRDLLLGITPVFWISDLRFLLVAVPSALLSFLVAARMPTGNGRRLALLMYLDAVGLALFTLTGVQVALEAGVAPVLTIVIGCVTGTAGGMIRDLLCNITPSVLREDLYATLSLAGGAAYLAFSRFLGESMATLVTFGLILLARLVVLWLHPPKPDEGASRN</sequence>
<feature type="domain" description="Glycine transporter" evidence="8">
    <location>
        <begin position="100"/>
        <end position="173"/>
    </location>
</feature>
<dbReference type="Pfam" id="PF03458">
    <property type="entry name" value="Gly_transporter"/>
    <property type="match status" value="2"/>
</dbReference>
<dbReference type="PANTHER" id="PTHR30506">
    <property type="entry name" value="INNER MEMBRANE PROTEIN"/>
    <property type="match status" value="1"/>
</dbReference>